<reference evidence="3" key="1">
    <citation type="journal article" date="2019" name="Int. J. Syst. Evol. Microbiol.">
        <title>The Global Catalogue of Microorganisms (GCM) 10K type strain sequencing project: providing services to taxonomists for standard genome sequencing and annotation.</title>
        <authorList>
            <consortium name="The Broad Institute Genomics Platform"/>
            <consortium name="The Broad Institute Genome Sequencing Center for Infectious Disease"/>
            <person name="Wu L."/>
            <person name="Ma J."/>
        </authorList>
    </citation>
    <scope>NUCLEOTIDE SEQUENCE [LARGE SCALE GENOMIC DNA]</scope>
    <source>
        <strain evidence="3">CGMCC 4.7204</strain>
    </source>
</reference>
<accession>A0ABV8LDM2</accession>
<gene>
    <name evidence="2" type="ORF">ACFOW8_26215</name>
</gene>
<comment type="caution">
    <text evidence="2">The sequence shown here is derived from an EMBL/GenBank/DDBJ whole genome shotgun (WGS) entry which is preliminary data.</text>
</comment>
<name>A0ABV8LDM2_9NOCA</name>
<dbReference type="RefSeq" id="WP_378554188.1">
    <property type="nucleotide sequence ID" value="NZ_JBHSBA010000015.1"/>
</dbReference>
<feature type="compositionally biased region" description="Basic residues" evidence="1">
    <location>
        <begin position="198"/>
        <end position="209"/>
    </location>
</feature>
<feature type="compositionally biased region" description="Basic and acidic residues" evidence="1">
    <location>
        <begin position="211"/>
        <end position="223"/>
    </location>
</feature>
<organism evidence="2 3">
    <name type="scientific">Nocardia rhizosphaerae</name>
    <dbReference type="NCBI Taxonomy" id="1691571"/>
    <lineage>
        <taxon>Bacteria</taxon>
        <taxon>Bacillati</taxon>
        <taxon>Actinomycetota</taxon>
        <taxon>Actinomycetes</taxon>
        <taxon>Mycobacteriales</taxon>
        <taxon>Nocardiaceae</taxon>
        <taxon>Nocardia</taxon>
    </lineage>
</organism>
<feature type="region of interest" description="Disordered" evidence="1">
    <location>
        <begin position="196"/>
        <end position="253"/>
    </location>
</feature>
<dbReference type="Proteomes" id="UP001595767">
    <property type="component" value="Unassembled WGS sequence"/>
</dbReference>
<evidence type="ECO:0000313" key="3">
    <source>
        <dbReference type="Proteomes" id="UP001595767"/>
    </source>
</evidence>
<sequence length="284" mass="32414">MSGREQMRRTCEAVNLSLDRFSVRAGIHINTIKKWCNRKETITLRPEHAARMNRILAAATRAQRILFHKLQTQRAVAPCALEVDDDPAIWKSSCENVADDLARKDLLVDRREVATTLLGVVAGTYLLEPLERWLREQRDTAATAPVITGTGTQELDELERAARLFREWDDKFGGGLRRKAVVGQFSEVYDMVSTATNRRTRTRPPRARPGRQVDHPDDARTAVHEGSVGVREARSPGRVPARRRQRSRRVHQLVPGRRPVLAALLRRRRTLRDSRRAPARTRPH</sequence>
<feature type="compositionally biased region" description="Basic residues" evidence="1">
    <location>
        <begin position="240"/>
        <end position="251"/>
    </location>
</feature>
<dbReference type="EMBL" id="JBHSBA010000015">
    <property type="protein sequence ID" value="MFC4128427.1"/>
    <property type="molecule type" value="Genomic_DNA"/>
</dbReference>
<evidence type="ECO:0000256" key="1">
    <source>
        <dbReference type="SAM" id="MobiDB-lite"/>
    </source>
</evidence>
<proteinExistence type="predicted"/>
<protein>
    <submittedName>
        <fullName evidence="2">Uncharacterized protein</fullName>
    </submittedName>
</protein>
<keyword evidence="3" id="KW-1185">Reference proteome</keyword>
<evidence type="ECO:0000313" key="2">
    <source>
        <dbReference type="EMBL" id="MFC4128427.1"/>
    </source>
</evidence>